<dbReference type="Proteomes" id="UP000070700">
    <property type="component" value="Unassembled WGS sequence"/>
</dbReference>
<protein>
    <submittedName>
        <fullName evidence="1">Uncharacterized protein</fullName>
    </submittedName>
</protein>
<dbReference type="RefSeq" id="XP_018066269.1">
    <property type="nucleotide sequence ID" value="XM_018209774.1"/>
</dbReference>
<feature type="non-terminal residue" evidence="1">
    <location>
        <position position="1"/>
    </location>
</feature>
<accession>A0A194WW64</accession>
<dbReference type="OrthoDB" id="10261951at2759"/>
<dbReference type="InParanoid" id="A0A194WW64"/>
<keyword evidence="2" id="KW-1185">Reference proteome</keyword>
<reference evidence="1 2" key="1">
    <citation type="submission" date="2015-10" db="EMBL/GenBank/DDBJ databases">
        <title>Full genome of DAOMC 229536 Phialocephala scopiformis, a fungal endophyte of spruce producing the potent anti-insectan compound rugulosin.</title>
        <authorList>
            <consortium name="DOE Joint Genome Institute"/>
            <person name="Walker A.K."/>
            <person name="Frasz S.L."/>
            <person name="Seifert K.A."/>
            <person name="Miller J.D."/>
            <person name="Mondo S.J."/>
            <person name="Labutti K."/>
            <person name="Lipzen A."/>
            <person name="Dockter R."/>
            <person name="Kennedy M."/>
            <person name="Grigoriev I.V."/>
            <person name="Spatafora J.W."/>
        </authorList>
    </citation>
    <scope>NUCLEOTIDE SEQUENCE [LARGE SCALE GENOMIC DNA]</scope>
    <source>
        <strain evidence="1 2">CBS 120377</strain>
    </source>
</reference>
<dbReference type="EMBL" id="KQ947425">
    <property type="protein sequence ID" value="KUJ11914.1"/>
    <property type="molecule type" value="Genomic_DNA"/>
</dbReference>
<name>A0A194WW64_MOLSC</name>
<dbReference type="KEGG" id="psco:LY89DRAFT_593912"/>
<sequence length="233" mass="26667">TKMRPAPFAILEGTASVSITSMKSASEYNYYGVLDQDKILEEASNFVSSNSDATKSEVEEILRHFITLTSNDYLEEKRRVFTIRMTKPTDEYTETPRWHRDGRMYTTDRPGEVNSKYATTLLGNPTRIMTESPLVKKVLDEEESIRMPSYEQDGAAYWAAAKEQEVRVAKRLAGQPLVGLPGGSIIKFSWDQVDSPVHSEPDMSTDRVFVSVLYGSEKEMRNMREIRQKEYRL</sequence>
<evidence type="ECO:0000313" key="1">
    <source>
        <dbReference type="EMBL" id="KUJ11914.1"/>
    </source>
</evidence>
<gene>
    <name evidence="1" type="ORF">LY89DRAFT_593912</name>
</gene>
<organism evidence="1 2">
    <name type="scientific">Mollisia scopiformis</name>
    <name type="common">Conifer needle endophyte fungus</name>
    <name type="synonym">Phialocephala scopiformis</name>
    <dbReference type="NCBI Taxonomy" id="149040"/>
    <lineage>
        <taxon>Eukaryota</taxon>
        <taxon>Fungi</taxon>
        <taxon>Dikarya</taxon>
        <taxon>Ascomycota</taxon>
        <taxon>Pezizomycotina</taxon>
        <taxon>Leotiomycetes</taxon>
        <taxon>Helotiales</taxon>
        <taxon>Mollisiaceae</taxon>
        <taxon>Mollisia</taxon>
    </lineage>
</organism>
<proteinExistence type="predicted"/>
<dbReference type="AlphaFoldDB" id="A0A194WW64"/>
<dbReference type="GeneID" id="28819500"/>
<evidence type="ECO:0000313" key="2">
    <source>
        <dbReference type="Proteomes" id="UP000070700"/>
    </source>
</evidence>